<evidence type="ECO:0000256" key="7">
    <source>
        <dbReference type="ARBA" id="ARBA00023136"/>
    </source>
</evidence>
<dbReference type="PROSITE" id="PS51371">
    <property type="entry name" value="CBS"/>
    <property type="match status" value="2"/>
</dbReference>
<dbReference type="Gene3D" id="3.10.580.10">
    <property type="entry name" value="CBS-domain"/>
    <property type="match status" value="1"/>
</dbReference>
<feature type="transmembrane region" description="Helical" evidence="9">
    <location>
        <begin position="428"/>
        <end position="451"/>
    </location>
</feature>
<dbReference type="GO" id="GO:0046872">
    <property type="term" value="F:metal ion binding"/>
    <property type="evidence" value="ECO:0007669"/>
    <property type="project" value="UniProtKB-KW"/>
</dbReference>
<dbReference type="Proteomes" id="UP000076021">
    <property type="component" value="Chromosome"/>
</dbReference>
<feature type="transmembrane region" description="Helical" evidence="9">
    <location>
        <begin position="390"/>
        <end position="416"/>
    </location>
</feature>
<dbReference type="InterPro" id="IPR000644">
    <property type="entry name" value="CBS_dom"/>
</dbReference>
<dbReference type="Pfam" id="PF03448">
    <property type="entry name" value="MgtE_N"/>
    <property type="match status" value="1"/>
</dbReference>
<keyword evidence="9" id="KW-0479">Metal-binding</keyword>
<dbReference type="Gene3D" id="1.25.60.10">
    <property type="entry name" value="MgtE N-terminal domain-like"/>
    <property type="match status" value="1"/>
</dbReference>
<dbReference type="Gene3D" id="1.10.357.20">
    <property type="entry name" value="SLC41 divalent cation transporters, integral membrane domain"/>
    <property type="match status" value="1"/>
</dbReference>
<feature type="transmembrane region" description="Helical" evidence="9">
    <location>
        <begin position="363"/>
        <end position="384"/>
    </location>
</feature>
<dbReference type="EMBL" id="CP014806">
    <property type="protein sequence ID" value="AMW99745.1"/>
    <property type="molecule type" value="Genomic_DNA"/>
</dbReference>
<dbReference type="SUPFAM" id="SSF54631">
    <property type="entry name" value="CBS-domain pair"/>
    <property type="match status" value="1"/>
</dbReference>
<comment type="function">
    <text evidence="9">Acts as a magnesium transporter.</text>
</comment>
<evidence type="ECO:0000256" key="4">
    <source>
        <dbReference type="ARBA" id="ARBA00022692"/>
    </source>
</evidence>
<evidence type="ECO:0000256" key="2">
    <source>
        <dbReference type="ARBA" id="ARBA00009749"/>
    </source>
</evidence>
<dbReference type="PANTHER" id="PTHR43773">
    <property type="entry name" value="MAGNESIUM TRANSPORTER MGTE"/>
    <property type="match status" value="1"/>
</dbReference>
<dbReference type="SUPFAM" id="SSF161093">
    <property type="entry name" value="MgtE membrane domain-like"/>
    <property type="match status" value="1"/>
</dbReference>
<dbReference type="InterPro" id="IPR046342">
    <property type="entry name" value="CBS_dom_sf"/>
</dbReference>
<dbReference type="SMART" id="SM00924">
    <property type="entry name" value="MgtE_N"/>
    <property type="match status" value="1"/>
</dbReference>
<comment type="subcellular location">
    <subcellularLocation>
        <location evidence="9">Cell membrane</location>
        <topology evidence="9">Multi-pass membrane protein</topology>
    </subcellularLocation>
    <subcellularLocation>
        <location evidence="1">Membrane</location>
        <topology evidence="1">Multi-pass membrane protein</topology>
    </subcellularLocation>
</comment>
<keyword evidence="9" id="KW-1003">Cell membrane</keyword>
<dbReference type="OrthoDB" id="9790355at2"/>
<dbReference type="NCBIfam" id="TIGR00400">
    <property type="entry name" value="mgtE"/>
    <property type="match status" value="1"/>
</dbReference>
<dbReference type="PANTHER" id="PTHR43773:SF1">
    <property type="entry name" value="MAGNESIUM TRANSPORTER MGTE"/>
    <property type="match status" value="1"/>
</dbReference>
<name>A0A143HE35_9BACL</name>
<keyword evidence="12" id="KW-1185">Reference proteome</keyword>
<dbReference type="InterPro" id="IPR038076">
    <property type="entry name" value="MgtE_N_sf"/>
</dbReference>
<evidence type="ECO:0000256" key="9">
    <source>
        <dbReference type="RuleBase" id="RU362011"/>
    </source>
</evidence>
<dbReference type="AlphaFoldDB" id="A0A143HE35"/>
<evidence type="ECO:0000256" key="8">
    <source>
        <dbReference type="PROSITE-ProRule" id="PRU00703"/>
    </source>
</evidence>
<proteinExistence type="inferred from homology"/>
<evidence type="ECO:0000256" key="1">
    <source>
        <dbReference type="ARBA" id="ARBA00004141"/>
    </source>
</evidence>
<dbReference type="SUPFAM" id="SSF158791">
    <property type="entry name" value="MgtE N-terminal domain-like"/>
    <property type="match status" value="1"/>
</dbReference>
<sequence>MAMEKQPQSRDHIARALIQLLRDGNIESLSKAIDSMEPRELSAQYRRLPRKRIPLFLETIETEKLISMLAFLNKKEQLHVLKVVGPIRSTELLDKMKSEDLSYLLSDLPDKQVEKLIAELRQEEKRNIRKRMKYPKDAAGRIMVTNYVWVHQSYSVSKTIDKLKHYKDFAHYLNYVYIINDEKQLIGVISYRDLLLAQPDECIADVMETSIAKVLDTTTQAEVARMIGRYDFVSLPVVNEDNILVGIIRADEVFDIVVSEANRDIEMLFASGKEIDFRTKPFVATYRRLPWLILLLFIGLVSGSIISRFEATLEAVVALAFFMPLIAGMTGNTGTQSLAVVVRGLASEDITFRTALKLILRELIVGVSLGIICGVVISIIAFIWQGSMILGLVVGSSLLCTLIIGTIAGTVIPLILNKFKVDPAVASGPLITTINDILSLLIYFGIATMFLSKLT</sequence>
<dbReference type="InterPro" id="IPR036739">
    <property type="entry name" value="SLC41_membr_dom_sf"/>
</dbReference>
<keyword evidence="8" id="KW-0129">CBS domain</keyword>
<feature type="transmembrane region" description="Helical" evidence="9">
    <location>
        <begin position="289"/>
        <end position="309"/>
    </location>
</feature>
<reference evidence="11 12" key="1">
    <citation type="journal article" date="2016" name="Genome Announc.">
        <title>Whole-Genome Sequence of Rummeliibacillus stabekisii Strain PP9 Isolated from Antarctic Soil.</title>
        <authorList>
            <person name="da Mota F.F."/>
            <person name="Vollu R.E."/>
            <person name="Jurelevicius D."/>
            <person name="Seldin L."/>
        </authorList>
    </citation>
    <scope>NUCLEOTIDE SEQUENCE [LARGE SCALE GENOMIC DNA]</scope>
    <source>
        <strain evidence="11 12">PP9</strain>
    </source>
</reference>
<gene>
    <name evidence="11" type="ORF">ATY39_10020</name>
</gene>
<evidence type="ECO:0000256" key="3">
    <source>
        <dbReference type="ARBA" id="ARBA00022448"/>
    </source>
</evidence>
<organism evidence="11 12">
    <name type="scientific">Rummeliibacillus stabekisii</name>
    <dbReference type="NCBI Taxonomy" id="241244"/>
    <lineage>
        <taxon>Bacteria</taxon>
        <taxon>Bacillati</taxon>
        <taxon>Bacillota</taxon>
        <taxon>Bacilli</taxon>
        <taxon>Bacillales</taxon>
        <taxon>Caryophanaceae</taxon>
        <taxon>Rummeliibacillus</taxon>
    </lineage>
</organism>
<keyword evidence="6 9" id="KW-1133">Transmembrane helix</keyword>
<evidence type="ECO:0000313" key="12">
    <source>
        <dbReference type="Proteomes" id="UP000076021"/>
    </source>
</evidence>
<dbReference type="KEGG" id="rst:ATY39_10020"/>
<dbReference type="SMART" id="SM00116">
    <property type="entry name" value="CBS"/>
    <property type="match status" value="2"/>
</dbReference>
<feature type="transmembrane region" description="Helical" evidence="9">
    <location>
        <begin position="315"/>
        <end position="342"/>
    </location>
</feature>
<dbReference type="STRING" id="241244.ATY39_10020"/>
<evidence type="ECO:0000256" key="6">
    <source>
        <dbReference type="ARBA" id="ARBA00022989"/>
    </source>
</evidence>
<dbReference type="Pfam" id="PF00571">
    <property type="entry name" value="CBS"/>
    <property type="match status" value="2"/>
</dbReference>
<dbReference type="InterPro" id="IPR006669">
    <property type="entry name" value="MgtE_transporter"/>
</dbReference>
<dbReference type="GO" id="GO:0015095">
    <property type="term" value="F:magnesium ion transmembrane transporter activity"/>
    <property type="evidence" value="ECO:0007669"/>
    <property type="project" value="UniProtKB-UniRule"/>
</dbReference>
<dbReference type="CDD" id="cd04606">
    <property type="entry name" value="CBS_pair_Mg_transporter"/>
    <property type="match status" value="1"/>
</dbReference>
<reference evidence="12" key="2">
    <citation type="submission" date="2016-03" db="EMBL/GenBank/DDBJ databases">
        <authorList>
            <person name="Seldin L."/>
        </authorList>
    </citation>
    <scope>NUCLEOTIDE SEQUENCE [LARGE SCALE GENOMIC DNA]</scope>
    <source>
        <strain evidence="12">PP9</strain>
    </source>
</reference>
<dbReference type="InterPro" id="IPR006667">
    <property type="entry name" value="SLC41_membr_dom"/>
</dbReference>
<protein>
    <recommendedName>
        <fullName evidence="9">Magnesium transporter MgtE</fullName>
    </recommendedName>
</protein>
<evidence type="ECO:0000259" key="10">
    <source>
        <dbReference type="PROSITE" id="PS51371"/>
    </source>
</evidence>
<dbReference type="Pfam" id="PF01769">
    <property type="entry name" value="MgtE"/>
    <property type="match status" value="1"/>
</dbReference>
<keyword evidence="7 9" id="KW-0472">Membrane</keyword>
<evidence type="ECO:0000313" key="11">
    <source>
        <dbReference type="EMBL" id="AMW99745.1"/>
    </source>
</evidence>
<feature type="domain" description="CBS" evidence="10">
    <location>
        <begin position="207"/>
        <end position="265"/>
    </location>
</feature>
<dbReference type="GO" id="GO:0005886">
    <property type="term" value="C:plasma membrane"/>
    <property type="evidence" value="ECO:0007669"/>
    <property type="project" value="UniProtKB-SubCell"/>
</dbReference>
<dbReference type="InterPro" id="IPR006668">
    <property type="entry name" value="Mg_transptr_MgtE_intracell_dom"/>
</dbReference>
<keyword evidence="4 9" id="KW-0812">Transmembrane</keyword>
<comment type="similarity">
    <text evidence="2 9">Belongs to the SLC41A transporter family.</text>
</comment>
<accession>A0A143HE35</accession>
<keyword evidence="5 9" id="KW-0460">Magnesium</keyword>
<keyword evidence="3 9" id="KW-0813">Transport</keyword>
<comment type="subunit">
    <text evidence="9">Homodimer.</text>
</comment>
<feature type="domain" description="CBS" evidence="10">
    <location>
        <begin position="143"/>
        <end position="206"/>
    </location>
</feature>
<evidence type="ECO:0000256" key="5">
    <source>
        <dbReference type="ARBA" id="ARBA00022842"/>
    </source>
</evidence>